<feature type="region of interest" description="Disordered" evidence="1">
    <location>
        <begin position="258"/>
        <end position="297"/>
    </location>
</feature>
<dbReference type="SUPFAM" id="SSF52266">
    <property type="entry name" value="SGNH hydrolase"/>
    <property type="match status" value="1"/>
</dbReference>
<accession>A0A6J6IEP0</accession>
<name>A0A6J6IEP0_9ZZZZ</name>
<dbReference type="EMBL" id="CAEZVL010000011">
    <property type="protein sequence ID" value="CAB4622845.1"/>
    <property type="molecule type" value="Genomic_DNA"/>
</dbReference>
<dbReference type="InterPro" id="IPR036514">
    <property type="entry name" value="SGNH_hydro_sf"/>
</dbReference>
<organism evidence="2">
    <name type="scientific">freshwater metagenome</name>
    <dbReference type="NCBI Taxonomy" id="449393"/>
    <lineage>
        <taxon>unclassified sequences</taxon>
        <taxon>metagenomes</taxon>
        <taxon>ecological metagenomes</taxon>
    </lineage>
</organism>
<protein>
    <submittedName>
        <fullName evidence="2">Unannotated protein</fullName>
    </submittedName>
</protein>
<proteinExistence type="predicted"/>
<dbReference type="PROSITE" id="PS51257">
    <property type="entry name" value="PROKAR_LIPOPROTEIN"/>
    <property type="match status" value="1"/>
</dbReference>
<evidence type="ECO:0000256" key="1">
    <source>
        <dbReference type="SAM" id="MobiDB-lite"/>
    </source>
</evidence>
<dbReference type="Gene3D" id="3.40.50.1110">
    <property type="entry name" value="SGNH hydrolase"/>
    <property type="match status" value="1"/>
</dbReference>
<dbReference type="AlphaFoldDB" id="A0A6J6IEP0"/>
<reference evidence="2" key="1">
    <citation type="submission" date="2020-05" db="EMBL/GenBank/DDBJ databases">
        <authorList>
            <person name="Chiriac C."/>
            <person name="Salcher M."/>
            <person name="Ghai R."/>
            <person name="Kavagutti S V."/>
        </authorList>
    </citation>
    <scope>NUCLEOTIDE SEQUENCE</scope>
</reference>
<feature type="compositionally biased region" description="Polar residues" evidence="1">
    <location>
        <begin position="287"/>
        <end position="297"/>
    </location>
</feature>
<gene>
    <name evidence="2" type="ORF">UFOPK1960_00150</name>
</gene>
<evidence type="ECO:0000313" key="2">
    <source>
        <dbReference type="EMBL" id="CAB4622845.1"/>
    </source>
</evidence>
<sequence length="297" mass="31646">MIHTRRRNVLVVVGIGLLLALISCGSDSGGMAPPTGPVSATVPGVGILPDHSPGTGFGSDSGALTPNGIRQLTVGEVAVGPRLLLIGDSILAGLSRRYSNDACETLTPLGWQVSVEAEVGKAIDLGLRVVKKKLPQGFDAAVIFLGTNYLAQQDLYQETLNKILDELSPRPVIIFTVTEFRPIIKEVNMVIDEELRTRPNLWLVDWREISKQPGILWSDGIHPSTQGNEVLLQEIVEVLGTAPGAEVGACLESEFIDDESPVDLPPTVDPIDTVPADETTDSVIPEDSSTTTSTSIP</sequence>